<name>A0A0L0NGU4_TOLOC</name>
<protein>
    <submittedName>
        <fullName evidence="2">Uncharacterized protein</fullName>
    </submittedName>
</protein>
<feature type="compositionally biased region" description="Low complexity" evidence="1">
    <location>
        <begin position="30"/>
        <end position="43"/>
    </location>
</feature>
<evidence type="ECO:0000256" key="1">
    <source>
        <dbReference type="SAM" id="MobiDB-lite"/>
    </source>
</evidence>
<evidence type="ECO:0000313" key="2">
    <source>
        <dbReference type="EMBL" id="KND93263.1"/>
    </source>
</evidence>
<dbReference type="OrthoDB" id="5315820at2759"/>
<organism evidence="2 3">
    <name type="scientific">Tolypocladium ophioglossoides (strain CBS 100239)</name>
    <name type="common">Snaketongue truffleclub</name>
    <name type="synonym">Elaphocordyceps ophioglossoides</name>
    <dbReference type="NCBI Taxonomy" id="1163406"/>
    <lineage>
        <taxon>Eukaryota</taxon>
        <taxon>Fungi</taxon>
        <taxon>Dikarya</taxon>
        <taxon>Ascomycota</taxon>
        <taxon>Pezizomycotina</taxon>
        <taxon>Sordariomycetes</taxon>
        <taxon>Hypocreomycetidae</taxon>
        <taxon>Hypocreales</taxon>
        <taxon>Ophiocordycipitaceae</taxon>
        <taxon>Tolypocladium</taxon>
    </lineage>
</organism>
<keyword evidence="3" id="KW-1185">Reference proteome</keyword>
<gene>
    <name evidence="2" type="ORF">TOPH_02020</name>
</gene>
<accession>A0A0L0NGU4</accession>
<dbReference type="EMBL" id="LFRF01000004">
    <property type="protein sequence ID" value="KND93263.1"/>
    <property type="molecule type" value="Genomic_DNA"/>
</dbReference>
<feature type="region of interest" description="Disordered" evidence="1">
    <location>
        <begin position="148"/>
        <end position="197"/>
    </location>
</feature>
<dbReference type="AlphaFoldDB" id="A0A0L0NGU4"/>
<sequence>MAQPSHPTLINLPPPGSNPDTPSEMPGTPTSTTTSLSALSTTAIKDGHRGHFPSGQHGRGHQHSPSTTSLEAERADRISRLAGLERVSTLRAAPQTPGQGGGDSSVSPQTTPTSTTGFPPNYPASQHLTPAYFDGNGQPVAVTKMSTVGSASATESHVGEGDGSRTTAGERDEDMLSTGTNYREGGSIASMGADPDAMDEDTDGMGTRSVGGYEDRMSDDGSASLVGFGEGAGSTVSGPIYHRRVPPGASAAHQIWNLERTNSGLSDARRDREIRDTHMGGHDTPITPSVMQERRDARMMDGVAADAPYPGYHSGEETFVDTTFRGPVSLGRQQNREAADSIVQQLDSGEHRVGSTALGSPGRGGEPLGKFYFEGEKKDD</sequence>
<comment type="caution">
    <text evidence="2">The sequence shown here is derived from an EMBL/GenBank/DDBJ whole genome shotgun (WGS) entry which is preliminary data.</text>
</comment>
<feature type="compositionally biased region" description="Low complexity" evidence="1">
    <location>
        <begin position="104"/>
        <end position="119"/>
    </location>
</feature>
<feature type="region of interest" description="Disordered" evidence="1">
    <location>
        <begin position="1"/>
        <end position="136"/>
    </location>
</feature>
<reference evidence="2 3" key="1">
    <citation type="journal article" date="2015" name="BMC Genomics">
        <title>The genome of the truffle-parasite Tolypocladium ophioglossoides and the evolution of antifungal peptaibiotics.</title>
        <authorList>
            <person name="Quandt C.A."/>
            <person name="Bushley K.E."/>
            <person name="Spatafora J.W."/>
        </authorList>
    </citation>
    <scope>NUCLEOTIDE SEQUENCE [LARGE SCALE GENOMIC DNA]</scope>
    <source>
        <strain evidence="2 3">CBS 100239</strain>
    </source>
</reference>
<proteinExistence type="predicted"/>
<feature type="region of interest" description="Disordered" evidence="1">
    <location>
        <begin position="348"/>
        <end position="380"/>
    </location>
</feature>
<evidence type="ECO:0000313" key="3">
    <source>
        <dbReference type="Proteomes" id="UP000036947"/>
    </source>
</evidence>
<dbReference type="Proteomes" id="UP000036947">
    <property type="component" value="Unassembled WGS sequence"/>
</dbReference>